<dbReference type="Proteomes" id="UP000076580">
    <property type="component" value="Chromosome 02"/>
</dbReference>
<comment type="caution">
    <text evidence="1">The sequence shown here is derived from an EMBL/GenBank/DDBJ whole genome shotgun (WGS) entry which is preliminary data.</text>
</comment>
<evidence type="ECO:0000313" key="1">
    <source>
        <dbReference type="EMBL" id="KYK58362.1"/>
    </source>
</evidence>
<gene>
    <name evidence="1" type="ORF">DCS_05375</name>
</gene>
<dbReference type="AlphaFoldDB" id="A0A151GMY9"/>
<evidence type="ECO:0000313" key="2">
    <source>
        <dbReference type="Proteomes" id="UP000076580"/>
    </source>
</evidence>
<sequence>MPSPKGFPQAYDWETAETMEGDATQPSEGPIAIWLDHHLQQRQQESLNTPAASAFTSGGENGFMLIEMSRPEAVLFF</sequence>
<reference evidence="1 2" key="1">
    <citation type="journal article" date="2016" name="Sci. Rep.">
        <title>Insights into Adaptations to a Near-Obligate Nematode Endoparasitic Lifestyle from the Finished Genome of Drechmeria coniospora.</title>
        <authorList>
            <person name="Zhang L."/>
            <person name="Zhou Z."/>
            <person name="Guo Q."/>
            <person name="Fokkens L."/>
            <person name="Miskei M."/>
            <person name="Pocsi I."/>
            <person name="Zhang W."/>
            <person name="Chen M."/>
            <person name="Wang L."/>
            <person name="Sun Y."/>
            <person name="Donzelli B.G."/>
            <person name="Gibson D.M."/>
            <person name="Nelson D.R."/>
            <person name="Luo J.G."/>
            <person name="Rep M."/>
            <person name="Liu H."/>
            <person name="Yang S."/>
            <person name="Wang J."/>
            <person name="Krasnoff S.B."/>
            <person name="Xu Y."/>
            <person name="Molnar I."/>
            <person name="Lin M."/>
        </authorList>
    </citation>
    <scope>NUCLEOTIDE SEQUENCE [LARGE SCALE GENOMIC DNA]</scope>
    <source>
        <strain evidence="1 2">ARSEF 6962</strain>
    </source>
</reference>
<dbReference type="RefSeq" id="XP_040657714.1">
    <property type="nucleotide sequence ID" value="XM_040802681.1"/>
</dbReference>
<keyword evidence="2" id="KW-1185">Reference proteome</keyword>
<protein>
    <submittedName>
        <fullName evidence="1">Uncharacterized protein</fullName>
    </submittedName>
</protein>
<proteinExistence type="predicted"/>
<name>A0A151GMY9_DRECN</name>
<accession>A0A151GMY9</accession>
<organism evidence="1 2">
    <name type="scientific">Drechmeria coniospora</name>
    <name type="common">Nematophagous fungus</name>
    <name type="synonym">Meria coniospora</name>
    <dbReference type="NCBI Taxonomy" id="98403"/>
    <lineage>
        <taxon>Eukaryota</taxon>
        <taxon>Fungi</taxon>
        <taxon>Dikarya</taxon>
        <taxon>Ascomycota</taxon>
        <taxon>Pezizomycotina</taxon>
        <taxon>Sordariomycetes</taxon>
        <taxon>Hypocreomycetidae</taxon>
        <taxon>Hypocreales</taxon>
        <taxon>Ophiocordycipitaceae</taxon>
        <taxon>Drechmeria</taxon>
    </lineage>
</organism>
<dbReference type="InParanoid" id="A0A151GMY9"/>
<dbReference type="GeneID" id="63718018"/>
<dbReference type="EMBL" id="LAYC01000002">
    <property type="protein sequence ID" value="KYK58362.1"/>
    <property type="molecule type" value="Genomic_DNA"/>
</dbReference>